<dbReference type="Pfam" id="PF04485">
    <property type="entry name" value="NblA"/>
    <property type="match status" value="1"/>
</dbReference>
<sequence>MNDLDFEKQFTHALFCQQVENIDINNAKQLLIDLHLLYLGQQTMFTMLIKQDGFMER</sequence>
<gene>
    <name evidence="1" type="ORF">DCF19_22235</name>
</gene>
<name>A0A2W4W271_9CYAN</name>
<protein>
    <submittedName>
        <fullName evidence="1">Uncharacterized protein</fullName>
    </submittedName>
</protein>
<organism evidence="1 2">
    <name type="scientific">Pseudanabaena frigida</name>
    <dbReference type="NCBI Taxonomy" id="945775"/>
    <lineage>
        <taxon>Bacteria</taxon>
        <taxon>Bacillati</taxon>
        <taxon>Cyanobacteriota</taxon>
        <taxon>Cyanophyceae</taxon>
        <taxon>Pseudanabaenales</taxon>
        <taxon>Pseudanabaenaceae</taxon>
        <taxon>Pseudanabaena</taxon>
    </lineage>
</organism>
<proteinExistence type="predicted"/>
<dbReference type="InterPro" id="IPR007574">
    <property type="entry name" value="NblA"/>
</dbReference>
<evidence type="ECO:0000313" key="2">
    <source>
        <dbReference type="Proteomes" id="UP000249467"/>
    </source>
</evidence>
<dbReference type="Proteomes" id="UP000249467">
    <property type="component" value="Unassembled WGS sequence"/>
</dbReference>
<dbReference type="EMBL" id="QBML01000044">
    <property type="protein sequence ID" value="PZO36149.1"/>
    <property type="molecule type" value="Genomic_DNA"/>
</dbReference>
<reference evidence="1 2" key="2">
    <citation type="submission" date="2018-06" db="EMBL/GenBank/DDBJ databases">
        <title>Metagenomic assembly of (sub)arctic Cyanobacteria and their associated microbiome from non-axenic cultures.</title>
        <authorList>
            <person name="Baurain D."/>
        </authorList>
    </citation>
    <scope>NUCLEOTIDE SEQUENCE [LARGE SCALE GENOMIC DNA]</scope>
    <source>
        <strain evidence="1">ULC066bin1</strain>
    </source>
</reference>
<comment type="caution">
    <text evidence="1">The sequence shown here is derived from an EMBL/GenBank/DDBJ whole genome shotgun (WGS) entry which is preliminary data.</text>
</comment>
<dbReference type="InterPro" id="IPR036904">
    <property type="entry name" value="NblA_sf"/>
</dbReference>
<dbReference type="Gene3D" id="1.10.287.670">
    <property type="entry name" value="Phycobilisome degradation protein NblA"/>
    <property type="match status" value="1"/>
</dbReference>
<dbReference type="SUPFAM" id="SSF109859">
    <property type="entry name" value="NblA-like"/>
    <property type="match status" value="1"/>
</dbReference>
<evidence type="ECO:0000313" key="1">
    <source>
        <dbReference type="EMBL" id="PZO36149.1"/>
    </source>
</evidence>
<accession>A0A2W4W271</accession>
<dbReference type="AlphaFoldDB" id="A0A2W4W271"/>
<reference evidence="1 2" key="1">
    <citation type="submission" date="2018-04" db="EMBL/GenBank/DDBJ databases">
        <authorList>
            <person name="Go L.Y."/>
            <person name="Mitchell J.A."/>
        </authorList>
    </citation>
    <scope>NUCLEOTIDE SEQUENCE [LARGE SCALE GENOMIC DNA]</scope>
    <source>
        <strain evidence="1">ULC066bin1</strain>
    </source>
</reference>